<evidence type="ECO:0000256" key="14">
    <source>
        <dbReference type="ARBA" id="ARBA00023015"/>
    </source>
</evidence>
<feature type="region of interest" description="Disordered" evidence="20">
    <location>
        <begin position="211"/>
        <end position="231"/>
    </location>
</feature>
<dbReference type="PROSITE" id="PS51184">
    <property type="entry name" value="JMJC"/>
    <property type="match status" value="1"/>
</dbReference>
<accession>A0A8H3EWQ5</accession>
<evidence type="ECO:0000256" key="10">
    <source>
        <dbReference type="ARBA" id="ARBA00022853"/>
    </source>
</evidence>
<dbReference type="SMART" id="SM00558">
    <property type="entry name" value="JmjC"/>
    <property type="match status" value="1"/>
</dbReference>
<dbReference type="Pfam" id="PF00628">
    <property type="entry name" value="PHD"/>
    <property type="match status" value="1"/>
</dbReference>
<comment type="similarity">
    <text evidence="4">Belongs to the JHDM1 histone demethylase family.</text>
</comment>
<dbReference type="Pfam" id="PF02373">
    <property type="entry name" value="JmjC"/>
    <property type="match status" value="1"/>
</dbReference>
<dbReference type="CDD" id="cd15517">
    <property type="entry name" value="PHD_TCF19_like"/>
    <property type="match status" value="1"/>
</dbReference>
<feature type="compositionally biased region" description="Basic and acidic residues" evidence="20">
    <location>
        <begin position="292"/>
        <end position="313"/>
    </location>
</feature>
<dbReference type="InterPro" id="IPR041070">
    <property type="entry name" value="JHD"/>
</dbReference>
<evidence type="ECO:0000256" key="12">
    <source>
        <dbReference type="ARBA" id="ARBA00023002"/>
    </source>
</evidence>
<dbReference type="GO" id="GO:0140680">
    <property type="term" value="F:histone H3K36me/H3K36me2 demethylase activity"/>
    <property type="evidence" value="ECO:0007669"/>
    <property type="project" value="UniProtKB-EC"/>
</dbReference>
<feature type="compositionally biased region" description="Basic and acidic residues" evidence="20">
    <location>
        <begin position="1290"/>
        <end position="1301"/>
    </location>
</feature>
<evidence type="ECO:0000256" key="1">
    <source>
        <dbReference type="ARBA" id="ARBA00001954"/>
    </source>
</evidence>
<feature type="domain" description="PHD-type" evidence="21">
    <location>
        <begin position="321"/>
        <end position="382"/>
    </location>
</feature>
<dbReference type="InterPro" id="IPR050690">
    <property type="entry name" value="JHDM1_Histone_Demethylase"/>
</dbReference>
<keyword evidence="8 19" id="KW-0863">Zinc-finger</keyword>
<keyword evidence="14" id="KW-0805">Transcription regulation</keyword>
<feature type="region of interest" description="Disordered" evidence="20">
    <location>
        <begin position="1"/>
        <end position="27"/>
    </location>
</feature>
<evidence type="ECO:0000313" key="24">
    <source>
        <dbReference type="Proteomes" id="UP000664169"/>
    </source>
</evidence>
<dbReference type="InterPro" id="IPR019787">
    <property type="entry name" value="Znf_PHD-finger"/>
</dbReference>
<dbReference type="PANTHER" id="PTHR23123">
    <property type="entry name" value="PHD/F-BOX CONTAINING PROTEIN"/>
    <property type="match status" value="1"/>
</dbReference>
<evidence type="ECO:0000256" key="13">
    <source>
        <dbReference type="ARBA" id="ARBA00023004"/>
    </source>
</evidence>
<comment type="cofactor">
    <cofactor evidence="1">
        <name>Fe(2+)</name>
        <dbReference type="ChEBI" id="CHEBI:29033"/>
    </cofactor>
</comment>
<keyword evidence="24" id="KW-1185">Reference proteome</keyword>
<protein>
    <recommendedName>
        <fullName evidence="6">JmjC domain-containing histone demethylation protein 1</fullName>
        <ecNumber evidence="5">1.14.11.27</ecNumber>
    </recommendedName>
    <alternativeName>
        <fullName evidence="17">[Histone-H3]-lysine-36 demethylase 1</fullName>
    </alternativeName>
</protein>
<dbReference type="PROSITE" id="PS50016">
    <property type="entry name" value="ZF_PHD_2"/>
    <property type="match status" value="1"/>
</dbReference>
<evidence type="ECO:0000256" key="16">
    <source>
        <dbReference type="ARBA" id="ARBA00023242"/>
    </source>
</evidence>
<feature type="domain" description="JmjC" evidence="22">
    <location>
        <begin position="583"/>
        <end position="741"/>
    </location>
</feature>
<feature type="compositionally biased region" description="Polar residues" evidence="20">
    <location>
        <begin position="279"/>
        <end position="291"/>
    </location>
</feature>
<organism evidence="23 24">
    <name type="scientific">Gomphillus americanus</name>
    <dbReference type="NCBI Taxonomy" id="1940652"/>
    <lineage>
        <taxon>Eukaryota</taxon>
        <taxon>Fungi</taxon>
        <taxon>Dikarya</taxon>
        <taxon>Ascomycota</taxon>
        <taxon>Pezizomycotina</taxon>
        <taxon>Lecanoromycetes</taxon>
        <taxon>OSLEUM clade</taxon>
        <taxon>Ostropomycetidae</taxon>
        <taxon>Ostropales</taxon>
        <taxon>Graphidaceae</taxon>
        <taxon>Gomphilloideae</taxon>
        <taxon>Gomphillus</taxon>
    </lineage>
</organism>
<dbReference type="SMART" id="SM00249">
    <property type="entry name" value="PHD"/>
    <property type="match status" value="1"/>
</dbReference>
<feature type="region of interest" description="Disordered" evidence="20">
    <location>
        <begin position="1010"/>
        <end position="1030"/>
    </location>
</feature>
<feature type="compositionally biased region" description="Basic and acidic residues" evidence="20">
    <location>
        <begin position="1"/>
        <end position="10"/>
    </location>
</feature>
<proteinExistence type="inferred from homology"/>
<feature type="region of interest" description="Disordered" evidence="20">
    <location>
        <begin position="68"/>
        <end position="96"/>
    </location>
</feature>
<dbReference type="EC" id="1.14.11.27" evidence="5"/>
<evidence type="ECO:0000256" key="3">
    <source>
        <dbReference type="ARBA" id="ARBA00004123"/>
    </source>
</evidence>
<keyword evidence="10" id="KW-0156">Chromatin regulator</keyword>
<dbReference type="Gene3D" id="3.30.40.10">
    <property type="entry name" value="Zinc/RING finger domain, C3HC4 (zinc finger)"/>
    <property type="match status" value="1"/>
</dbReference>
<dbReference type="Gene3D" id="2.60.120.650">
    <property type="entry name" value="Cupin"/>
    <property type="match status" value="1"/>
</dbReference>
<dbReference type="InterPro" id="IPR013083">
    <property type="entry name" value="Znf_RING/FYVE/PHD"/>
</dbReference>
<dbReference type="Pfam" id="PF17811">
    <property type="entry name" value="JHD"/>
    <property type="match status" value="1"/>
</dbReference>
<evidence type="ECO:0000256" key="17">
    <source>
        <dbReference type="ARBA" id="ARBA00031083"/>
    </source>
</evidence>
<dbReference type="InterPro" id="IPR003347">
    <property type="entry name" value="JmjC_dom"/>
</dbReference>
<feature type="region of interest" description="Disordered" evidence="20">
    <location>
        <begin position="1284"/>
        <end position="1382"/>
    </location>
</feature>
<dbReference type="OrthoDB" id="5876800at2759"/>
<feature type="region of interest" description="Disordered" evidence="20">
    <location>
        <begin position="957"/>
        <end position="984"/>
    </location>
</feature>
<gene>
    <name evidence="23" type="ORF">GOMPHAMPRED_008322</name>
</gene>
<evidence type="ECO:0000256" key="2">
    <source>
        <dbReference type="ARBA" id="ARBA00003909"/>
    </source>
</evidence>
<feature type="compositionally biased region" description="Polar residues" evidence="20">
    <location>
        <begin position="1017"/>
        <end position="1030"/>
    </location>
</feature>
<keyword evidence="13" id="KW-0408">Iron</keyword>
<feature type="compositionally biased region" description="Low complexity" evidence="20">
    <location>
        <begin position="1306"/>
        <end position="1319"/>
    </location>
</feature>
<keyword evidence="16" id="KW-0539">Nucleus</keyword>
<keyword evidence="11" id="KW-0223">Dioxygenase</keyword>
<evidence type="ECO:0000256" key="19">
    <source>
        <dbReference type="PROSITE-ProRule" id="PRU00146"/>
    </source>
</evidence>
<feature type="compositionally biased region" description="Polar residues" evidence="20">
    <location>
        <begin position="1330"/>
        <end position="1341"/>
    </location>
</feature>
<evidence type="ECO:0000256" key="20">
    <source>
        <dbReference type="SAM" id="MobiDB-lite"/>
    </source>
</evidence>
<comment type="caution">
    <text evidence="23">The sequence shown here is derived from an EMBL/GenBank/DDBJ whole genome shotgun (WGS) entry which is preliminary data.</text>
</comment>
<evidence type="ECO:0000256" key="8">
    <source>
        <dbReference type="ARBA" id="ARBA00022771"/>
    </source>
</evidence>
<dbReference type="InterPro" id="IPR019786">
    <property type="entry name" value="Zinc_finger_PHD-type_CS"/>
</dbReference>
<dbReference type="GO" id="GO:0005634">
    <property type="term" value="C:nucleus"/>
    <property type="evidence" value="ECO:0007669"/>
    <property type="project" value="UniProtKB-SubCell"/>
</dbReference>
<evidence type="ECO:0000256" key="4">
    <source>
        <dbReference type="ARBA" id="ARBA00008037"/>
    </source>
</evidence>
<dbReference type="SUPFAM" id="SSF51197">
    <property type="entry name" value="Clavaminate synthase-like"/>
    <property type="match status" value="1"/>
</dbReference>
<comment type="subcellular location">
    <subcellularLocation>
        <location evidence="3">Nucleus</location>
    </subcellularLocation>
</comment>
<keyword evidence="9" id="KW-0862">Zinc</keyword>
<dbReference type="SUPFAM" id="SSF57903">
    <property type="entry name" value="FYVE/PHD zinc finger"/>
    <property type="match status" value="1"/>
</dbReference>
<reference evidence="23" key="1">
    <citation type="submission" date="2021-03" db="EMBL/GenBank/DDBJ databases">
        <authorList>
            <person name="Tagirdzhanova G."/>
        </authorList>
    </citation>
    <scope>NUCLEOTIDE SEQUENCE</scope>
</reference>
<name>A0A8H3EWQ5_9LECA</name>
<evidence type="ECO:0000256" key="15">
    <source>
        <dbReference type="ARBA" id="ARBA00023163"/>
    </source>
</evidence>
<feature type="region of interest" description="Disordered" evidence="20">
    <location>
        <begin position="260"/>
        <end position="313"/>
    </location>
</feature>
<evidence type="ECO:0000259" key="22">
    <source>
        <dbReference type="PROSITE" id="PS51184"/>
    </source>
</evidence>
<comment type="catalytic activity">
    <reaction evidence="18">
        <text>N(6),N(6)-dimethyl-L-lysyl(36)-[histone H3] + 2 2-oxoglutarate + 2 O2 = L-lysyl(36)-[histone H3] + 2 formaldehyde + 2 succinate + 2 CO2</text>
        <dbReference type="Rhea" id="RHEA:42032"/>
        <dbReference type="Rhea" id="RHEA-COMP:9785"/>
        <dbReference type="Rhea" id="RHEA-COMP:9787"/>
        <dbReference type="ChEBI" id="CHEBI:15379"/>
        <dbReference type="ChEBI" id="CHEBI:16526"/>
        <dbReference type="ChEBI" id="CHEBI:16810"/>
        <dbReference type="ChEBI" id="CHEBI:16842"/>
        <dbReference type="ChEBI" id="CHEBI:29969"/>
        <dbReference type="ChEBI" id="CHEBI:30031"/>
        <dbReference type="ChEBI" id="CHEBI:61976"/>
        <dbReference type="EC" id="1.14.11.27"/>
    </reaction>
</comment>
<dbReference type="InterPro" id="IPR011011">
    <property type="entry name" value="Znf_FYVE_PHD"/>
</dbReference>
<dbReference type="EMBL" id="CAJPDQ010000009">
    <property type="protein sequence ID" value="CAF9914891.1"/>
    <property type="molecule type" value="Genomic_DNA"/>
</dbReference>
<evidence type="ECO:0000259" key="21">
    <source>
        <dbReference type="PROSITE" id="PS50016"/>
    </source>
</evidence>
<dbReference type="GO" id="GO:0008270">
    <property type="term" value="F:zinc ion binding"/>
    <property type="evidence" value="ECO:0007669"/>
    <property type="project" value="UniProtKB-KW"/>
</dbReference>
<sequence>MANSFKKENDPVPLEYRTPSPPHSYEEAISPVSSYSLRLARETPPAPEYEQITPDRFNGFEEAFKGFSESSLSPTYPSNHASNASKSTSRLRKAKPALSITRTFAHTRDARGTRSESLGQLFGHDDTTREEAELLLNFTREARFAVPKTPIKLTSPNQHRSVSFNSYHQTRPSLLDLAALGEASNLADGRPATQNGTKSLWKEEVHLHIEVPRRASDGEQPADSDPASPMEFSTDQVVEQVNDQLIEPDAKVNGVSLEHPAISGHSLSPGEEPLENGFEEQTQTTSASITNEKLEPTELHEVPSLEPQHAKVDSKKNLDIPSICASCNFARNTAANEPDSELTSWISCDGCRSWFHFACAGFKSEREVRSVDKFRCKNCKSIFGPTTYVRKSTRAHTSIDYAGLNEGVIKTSDTDPEHHYVKDFKNGKKFTPEFFARMRPEYVTAEFFERGDGMKEPIVIPADLNPRPLPIPDADISEDVEDFDEEAEKCDQLHDRRLLDSWLVENLEYDVVQDQGQDALDMVIPRDLTVRKVAELYGPEEKLEVIDVKSQNGEDKPWTLRRWADYYESSGEKVVRNVISLEVSQSRLGRLIRRPKVVRDLDLQDSVWPGELQARGEYPKVQFYCLMSVADCYTDFHIDFGGSSVYYHILRGKKTFFFIPPSEKHLKQYEEWCNSPAQNWTFLGDQTNQCYRVDLNEGDTMLIPAGWIHAVWTPADSLVIGGNFLTRLHYPLQIRVAQIEKATNVARKFRYPYFQKLLWYSAIRCLDEDPIPESIIEKLNTGQVFHRSASSKDEYEAWGENSLDMDENYHARYYPRMELDGLPELCNYLLRTALIASGYLTDGISIDTRNAVKRSIPKGHNHGEPFEAIKKFACWCTWKRGNETIPYWAYSNYLPECAAAEGTDKKLSIKARKKLDHEAANQAIKTAPDRQSNRARTQPQTLLNEIMINQLANQAAKAAGMANTPSDDSQKRKLEDTLSPADRNAKKLRASNIKRVGSGRKTACDACRKSRRACRHGQNSTSDQSNENSLVIESPTTSLVISDNLTASWNGVGPYDAIAHPSANGQIKNESREDRMLLDSPQVGEMDNAIIDANKVHPKPGGRTKACKDCRKSKRRCVHDELGNEDPKKLAEAAIPRPTAKRKKLLQNEPIHDPPAPTNFNQTTTPPPQNEATPYNISIQSIHIPIEPSLDTPSRRSPVPDRKAQTEAFTVADEFDINQLIDPALFDPALLVQDGQDPINLAIAQSAEQALSLLHTSPLMESKYDTQLQDDQNAQLVDLLLVSPPNSAKDGQERSVSDNDTPKGFTPPSTNNSSSRHSSQPAVKLATRFTPDSGTPRQPSLSYGGAVSSRDSTSPMTSLPPNTTPPKRSKSRAQSELDADEASLKLIREMQAQDMGLRRRG</sequence>
<evidence type="ECO:0000256" key="11">
    <source>
        <dbReference type="ARBA" id="ARBA00022964"/>
    </source>
</evidence>
<evidence type="ECO:0000256" key="5">
    <source>
        <dbReference type="ARBA" id="ARBA00013246"/>
    </source>
</evidence>
<evidence type="ECO:0000313" key="23">
    <source>
        <dbReference type="EMBL" id="CAF9914891.1"/>
    </source>
</evidence>
<evidence type="ECO:0000256" key="18">
    <source>
        <dbReference type="ARBA" id="ARBA00047915"/>
    </source>
</evidence>
<keyword evidence="7" id="KW-0479">Metal-binding</keyword>
<keyword evidence="15" id="KW-0804">Transcription</keyword>
<evidence type="ECO:0000256" key="6">
    <source>
        <dbReference type="ARBA" id="ARBA00015153"/>
    </source>
</evidence>
<feature type="compositionally biased region" description="Polar residues" evidence="20">
    <location>
        <begin position="68"/>
        <end position="88"/>
    </location>
</feature>
<comment type="function">
    <text evidence="2">Histone demethylase that specifically demethylates 'Lys-36' of histone H3, thereby playing a central role in histone code.</text>
</comment>
<dbReference type="PROSITE" id="PS01359">
    <property type="entry name" value="ZF_PHD_1"/>
    <property type="match status" value="1"/>
</dbReference>
<keyword evidence="12" id="KW-0560">Oxidoreductase</keyword>
<evidence type="ECO:0000256" key="9">
    <source>
        <dbReference type="ARBA" id="ARBA00022833"/>
    </source>
</evidence>
<dbReference type="InterPro" id="IPR001965">
    <property type="entry name" value="Znf_PHD"/>
</dbReference>
<dbReference type="Proteomes" id="UP000664169">
    <property type="component" value="Unassembled WGS sequence"/>
</dbReference>
<feature type="compositionally biased region" description="Polar residues" evidence="20">
    <location>
        <begin position="1349"/>
        <end position="1361"/>
    </location>
</feature>
<evidence type="ECO:0000256" key="7">
    <source>
        <dbReference type="ARBA" id="ARBA00022723"/>
    </source>
</evidence>